<evidence type="ECO:0000259" key="5">
    <source>
        <dbReference type="PROSITE" id="PS51192"/>
    </source>
</evidence>
<dbReference type="PROSITE" id="PS51194">
    <property type="entry name" value="HELICASE_CTER"/>
    <property type="match status" value="1"/>
</dbReference>
<dbReference type="PANTHER" id="PTHR43519:SF1">
    <property type="entry name" value="ATP-DEPENDENT RNA HELICASE HRPB"/>
    <property type="match status" value="1"/>
</dbReference>
<sequence>MVLPDTGLPVEATLPALRQALNREGLAVLQAPPGAGKTTVVPLRLMDEPWLEGRRIVVLEPRRLATRAAARRMASLLGEEVGGTVGFTTRDERRVSSSTRVEVVTEGVLTRRLQHDPELPATGLVVFDEHHERNLQGDLGLALALDVRGTIRGDLRILVMSATLEGERVAQLLGGDAAPAPIVASEGRAHPVEVRWLPRPPTARAAKVRERLEPAVATAVQQALRDVPAGDVLVFLPGAGEIRRVEGLLSGLDVDVRPLYGALANADQDAALQPSTTGRRKVVLATDIAETSLTVEGVQVVIDGGQARVPRYDPRTGMTALQTVAISKASAEQRAGRAGRTGPGVAYRLWSKVDHAARRPFAAPEIAQVDLAPLVLELASWGDPTGASLRWLDHPPARPVQEGRQLLVLLGALDGDGRPTDLGRRMADLPLHPRLARMVAVAVGRGRGYFACVLAALLEERDVLRGHPDELPVDVAERVTLLVEPGARHPLADRRALRSARDRAHDLARRSRVEEGPLDPHLCGAVLALAYPERVAQARGGGRFRLRGGPGAWVPSRDPLSTETFLVAASVDAGAKADGRIRVAAALAPDDLPLGEVEEATNLTWDRGRDDLVARVTRRLGALDLGTYDGRPMPGPPTTAALVKRVKASRLAALRWAAEARSLQARVGFLRRHQGEAWPDLSDRALLAELDDWITPLLAGATGRADLEAIEVTRVLRGRLAWEQARSLDQLAPKALTLPSGRTTTIDYGTDPPSVAVRVQQLFGITEHPTVAGVPLALHLLSPADRPVQVTSDLPGFWAGSWRDVRKAMAGRYPKHPWPEDPRSSPS</sequence>
<dbReference type="SUPFAM" id="SSF52540">
    <property type="entry name" value="P-loop containing nucleoside triphosphate hydrolases"/>
    <property type="match status" value="2"/>
</dbReference>
<evidence type="ECO:0000256" key="3">
    <source>
        <dbReference type="ARBA" id="ARBA00022806"/>
    </source>
</evidence>
<evidence type="ECO:0000256" key="4">
    <source>
        <dbReference type="ARBA" id="ARBA00022840"/>
    </source>
</evidence>
<dbReference type="PIRSF" id="PIRSF005496">
    <property type="entry name" value="ATP_hel_hrpB"/>
    <property type="match status" value="1"/>
</dbReference>
<dbReference type="InterPro" id="IPR027417">
    <property type="entry name" value="P-loop_NTPase"/>
</dbReference>
<dbReference type="NCBIfam" id="TIGR01970">
    <property type="entry name" value="DEAH_box_HrpB"/>
    <property type="match status" value="1"/>
</dbReference>
<proteinExistence type="predicted"/>
<keyword evidence="2" id="KW-0378">Hydrolase</keyword>
<dbReference type="InterPro" id="IPR014001">
    <property type="entry name" value="Helicase_ATP-bd"/>
</dbReference>
<protein>
    <submittedName>
        <fullName evidence="7">ATP-dependent helicase HrpB</fullName>
    </submittedName>
</protein>
<feature type="domain" description="Helicase C-terminal" evidence="6">
    <location>
        <begin position="219"/>
        <end position="382"/>
    </location>
</feature>
<dbReference type="InterPro" id="IPR049614">
    <property type="entry name" value="HrpB_DEXH"/>
</dbReference>
<dbReference type="GO" id="GO:0003676">
    <property type="term" value="F:nucleic acid binding"/>
    <property type="evidence" value="ECO:0007669"/>
    <property type="project" value="InterPro"/>
</dbReference>
<dbReference type="InterPro" id="IPR011545">
    <property type="entry name" value="DEAD/DEAH_box_helicase_dom"/>
</dbReference>
<dbReference type="SMART" id="SM00487">
    <property type="entry name" value="DEXDc"/>
    <property type="match status" value="1"/>
</dbReference>
<dbReference type="Pfam" id="PF04408">
    <property type="entry name" value="WHD_HA2"/>
    <property type="match status" value="1"/>
</dbReference>
<dbReference type="Pfam" id="PF00271">
    <property type="entry name" value="Helicase_C"/>
    <property type="match status" value="1"/>
</dbReference>
<dbReference type="Gene3D" id="3.40.50.300">
    <property type="entry name" value="P-loop containing nucleotide triphosphate hydrolases"/>
    <property type="match status" value="2"/>
</dbReference>
<dbReference type="PANTHER" id="PTHR43519">
    <property type="entry name" value="ATP-DEPENDENT RNA HELICASE HRPB"/>
    <property type="match status" value="1"/>
</dbReference>
<reference evidence="7" key="1">
    <citation type="submission" date="2020-02" db="EMBL/GenBank/DDBJ databases">
        <authorList>
            <person name="Meier V. D."/>
        </authorList>
    </citation>
    <scope>NUCLEOTIDE SEQUENCE</scope>
    <source>
        <strain evidence="7">AVDCRST_MAG76</strain>
    </source>
</reference>
<dbReference type="FunFam" id="3.40.50.300:FF:002125">
    <property type="entry name" value="ATP-dependent helicase HrpB"/>
    <property type="match status" value="1"/>
</dbReference>
<accession>A0A6J4I333</accession>
<dbReference type="InterPro" id="IPR001650">
    <property type="entry name" value="Helicase_C-like"/>
</dbReference>
<name>A0A6J4I333_9ACTN</name>
<dbReference type="InterPro" id="IPR010225">
    <property type="entry name" value="HrpB"/>
</dbReference>
<dbReference type="SMART" id="SM00490">
    <property type="entry name" value="HELICc"/>
    <property type="match status" value="1"/>
</dbReference>
<keyword evidence="1" id="KW-0547">Nucleotide-binding</keyword>
<dbReference type="CDD" id="cd18791">
    <property type="entry name" value="SF2_C_RHA"/>
    <property type="match status" value="1"/>
</dbReference>
<organism evidence="7">
    <name type="scientific">uncultured Acidimicrobiales bacterium</name>
    <dbReference type="NCBI Taxonomy" id="310071"/>
    <lineage>
        <taxon>Bacteria</taxon>
        <taxon>Bacillati</taxon>
        <taxon>Actinomycetota</taxon>
        <taxon>Acidimicrobiia</taxon>
        <taxon>Acidimicrobiales</taxon>
        <taxon>environmental samples</taxon>
    </lineage>
</organism>
<evidence type="ECO:0000256" key="2">
    <source>
        <dbReference type="ARBA" id="ARBA00022801"/>
    </source>
</evidence>
<evidence type="ECO:0000259" key="6">
    <source>
        <dbReference type="PROSITE" id="PS51194"/>
    </source>
</evidence>
<gene>
    <name evidence="7" type="ORF">AVDCRST_MAG76-1696</name>
</gene>
<evidence type="ECO:0000256" key="1">
    <source>
        <dbReference type="ARBA" id="ARBA00022741"/>
    </source>
</evidence>
<dbReference type="GO" id="GO:0004386">
    <property type="term" value="F:helicase activity"/>
    <property type="evidence" value="ECO:0007669"/>
    <property type="project" value="UniProtKB-KW"/>
</dbReference>
<dbReference type="Pfam" id="PF00270">
    <property type="entry name" value="DEAD"/>
    <property type="match status" value="1"/>
</dbReference>
<dbReference type="Pfam" id="PF08482">
    <property type="entry name" value="HrpB_C"/>
    <property type="match status" value="1"/>
</dbReference>
<dbReference type="InterPro" id="IPR048333">
    <property type="entry name" value="HA2_WH"/>
</dbReference>
<keyword evidence="4" id="KW-0067">ATP-binding</keyword>
<dbReference type="GO" id="GO:0005524">
    <property type="term" value="F:ATP binding"/>
    <property type="evidence" value="ECO:0007669"/>
    <property type="project" value="UniProtKB-KW"/>
</dbReference>
<dbReference type="InterPro" id="IPR013689">
    <property type="entry name" value="RNA_helicase_ATP-dep_HrpB_C"/>
</dbReference>
<keyword evidence="3 7" id="KW-0347">Helicase</keyword>
<dbReference type="GO" id="GO:0016787">
    <property type="term" value="F:hydrolase activity"/>
    <property type="evidence" value="ECO:0007669"/>
    <property type="project" value="UniProtKB-KW"/>
</dbReference>
<dbReference type="PROSITE" id="PS51192">
    <property type="entry name" value="HELICASE_ATP_BIND_1"/>
    <property type="match status" value="1"/>
</dbReference>
<dbReference type="CDD" id="cd17990">
    <property type="entry name" value="DEXHc_HrpB"/>
    <property type="match status" value="1"/>
</dbReference>
<evidence type="ECO:0000313" key="7">
    <source>
        <dbReference type="EMBL" id="CAA9239701.1"/>
    </source>
</evidence>
<dbReference type="EMBL" id="CADCSZ010000103">
    <property type="protein sequence ID" value="CAA9239701.1"/>
    <property type="molecule type" value="Genomic_DNA"/>
</dbReference>
<dbReference type="SMART" id="SM00847">
    <property type="entry name" value="HA2"/>
    <property type="match status" value="1"/>
</dbReference>
<dbReference type="Gene3D" id="1.20.120.1080">
    <property type="match status" value="1"/>
</dbReference>
<dbReference type="AlphaFoldDB" id="A0A6J4I333"/>
<dbReference type="InterPro" id="IPR007502">
    <property type="entry name" value="Helicase-assoc_dom"/>
</dbReference>
<feature type="domain" description="Helicase ATP-binding" evidence="5">
    <location>
        <begin position="18"/>
        <end position="182"/>
    </location>
</feature>